<evidence type="ECO:0000256" key="1">
    <source>
        <dbReference type="SAM" id="MobiDB-lite"/>
    </source>
</evidence>
<dbReference type="NCBIfam" id="NF040603">
    <property type="entry name" value="choice_anch_P"/>
    <property type="match status" value="1"/>
</dbReference>
<keyword evidence="4" id="KW-1185">Reference proteome</keyword>
<evidence type="ECO:0000313" key="4">
    <source>
        <dbReference type="Proteomes" id="UP001501710"/>
    </source>
</evidence>
<dbReference type="RefSeq" id="WP_344901824.1">
    <property type="nucleotide sequence ID" value="NZ_BAABAS010000020.1"/>
</dbReference>
<proteinExistence type="predicted"/>
<sequence>MRHSHAAGRLTAAGALITGLVLAATPALAAPNAAPNAAAAGGGSAYGVTVSGPLDVPPVPAVSSRSSLVSKHLAREDLTDLVDASALDVGASADRARSSVARVAVPTAQLRASAIGAECVGGHGSAHLARATLAGRALDASPPPNTTIPLAVNGVGDGALILNKQQRMADGRLNVTAVELRLPLPGKAATVRIASATCGRAAPEAPTKTPSEAPAPRPVKHDLPVTG</sequence>
<accession>A0ABP8CF11</accession>
<protein>
    <submittedName>
        <fullName evidence="3">Uncharacterized protein</fullName>
    </submittedName>
</protein>
<gene>
    <name evidence="3" type="ORF">GCM10022254_54080</name>
</gene>
<evidence type="ECO:0000313" key="3">
    <source>
        <dbReference type="EMBL" id="GAA4238379.1"/>
    </source>
</evidence>
<organism evidence="3 4">
    <name type="scientific">Actinomadura meridiana</name>
    <dbReference type="NCBI Taxonomy" id="559626"/>
    <lineage>
        <taxon>Bacteria</taxon>
        <taxon>Bacillati</taxon>
        <taxon>Actinomycetota</taxon>
        <taxon>Actinomycetes</taxon>
        <taxon>Streptosporangiales</taxon>
        <taxon>Thermomonosporaceae</taxon>
        <taxon>Actinomadura</taxon>
    </lineage>
</organism>
<evidence type="ECO:0000256" key="2">
    <source>
        <dbReference type="SAM" id="SignalP"/>
    </source>
</evidence>
<feature type="chain" id="PRO_5045160792" evidence="2">
    <location>
        <begin position="30"/>
        <end position="227"/>
    </location>
</feature>
<feature type="signal peptide" evidence="2">
    <location>
        <begin position="1"/>
        <end position="29"/>
    </location>
</feature>
<dbReference type="EMBL" id="BAABAS010000020">
    <property type="protein sequence ID" value="GAA4238379.1"/>
    <property type="molecule type" value="Genomic_DNA"/>
</dbReference>
<comment type="caution">
    <text evidence="3">The sequence shown here is derived from an EMBL/GenBank/DDBJ whole genome shotgun (WGS) entry which is preliminary data.</text>
</comment>
<reference evidence="4" key="1">
    <citation type="journal article" date="2019" name="Int. J. Syst. Evol. Microbiol.">
        <title>The Global Catalogue of Microorganisms (GCM) 10K type strain sequencing project: providing services to taxonomists for standard genome sequencing and annotation.</title>
        <authorList>
            <consortium name="The Broad Institute Genomics Platform"/>
            <consortium name="The Broad Institute Genome Sequencing Center for Infectious Disease"/>
            <person name="Wu L."/>
            <person name="Ma J."/>
        </authorList>
    </citation>
    <scope>NUCLEOTIDE SEQUENCE [LARGE SCALE GENOMIC DNA]</scope>
    <source>
        <strain evidence="4">JCM 17440</strain>
    </source>
</reference>
<keyword evidence="2" id="KW-0732">Signal</keyword>
<name>A0ABP8CF11_9ACTN</name>
<dbReference type="Proteomes" id="UP001501710">
    <property type="component" value="Unassembled WGS sequence"/>
</dbReference>
<feature type="region of interest" description="Disordered" evidence="1">
    <location>
        <begin position="199"/>
        <end position="227"/>
    </location>
</feature>